<evidence type="ECO:0000259" key="7">
    <source>
        <dbReference type="Pfam" id="PF00520"/>
    </source>
</evidence>
<evidence type="ECO:0000256" key="6">
    <source>
        <dbReference type="SAM" id="Phobius"/>
    </source>
</evidence>
<keyword evidence="9" id="KW-1185">Reference proteome</keyword>
<feature type="compositionally biased region" description="Acidic residues" evidence="5">
    <location>
        <begin position="171"/>
        <end position="181"/>
    </location>
</feature>
<dbReference type="GO" id="GO:0005223">
    <property type="term" value="F:intracellularly cGMP-activated cation channel activity"/>
    <property type="evidence" value="ECO:0007669"/>
    <property type="project" value="TreeGrafter"/>
</dbReference>
<name>A0AAE1E2G6_9GAST</name>
<feature type="compositionally biased region" description="Acidic residues" evidence="5">
    <location>
        <begin position="31"/>
        <end position="40"/>
    </location>
</feature>
<feature type="compositionally biased region" description="Low complexity" evidence="5">
    <location>
        <begin position="128"/>
        <end position="137"/>
    </location>
</feature>
<feature type="transmembrane region" description="Helical" evidence="6">
    <location>
        <begin position="612"/>
        <end position="634"/>
    </location>
</feature>
<dbReference type="Pfam" id="PF00520">
    <property type="entry name" value="Ion_trans"/>
    <property type="match status" value="1"/>
</dbReference>
<gene>
    <name evidence="8" type="ORF">RRG08_026754</name>
</gene>
<organism evidence="8 9">
    <name type="scientific">Elysia crispata</name>
    <name type="common">lettuce slug</name>
    <dbReference type="NCBI Taxonomy" id="231223"/>
    <lineage>
        <taxon>Eukaryota</taxon>
        <taxon>Metazoa</taxon>
        <taxon>Spiralia</taxon>
        <taxon>Lophotrochozoa</taxon>
        <taxon>Mollusca</taxon>
        <taxon>Gastropoda</taxon>
        <taxon>Heterobranchia</taxon>
        <taxon>Euthyneura</taxon>
        <taxon>Panpulmonata</taxon>
        <taxon>Sacoglossa</taxon>
        <taxon>Placobranchoidea</taxon>
        <taxon>Plakobranchidae</taxon>
        <taxon>Elysia</taxon>
    </lineage>
</organism>
<evidence type="ECO:0000256" key="1">
    <source>
        <dbReference type="ARBA" id="ARBA00004141"/>
    </source>
</evidence>
<dbReference type="Proteomes" id="UP001283361">
    <property type="component" value="Unassembled WGS sequence"/>
</dbReference>
<evidence type="ECO:0000313" key="9">
    <source>
        <dbReference type="Proteomes" id="UP001283361"/>
    </source>
</evidence>
<feature type="transmembrane region" description="Helical" evidence="6">
    <location>
        <begin position="441"/>
        <end position="463"/>
    </location>
</feature>
<dbReference type="PRINTS" id="PR01463">
    <property type="entry name" value="EAGCHANLFMLY"/>
</dbReference>
<dbReference type="Gene3D" id="1.10.287.70">
    <property type="match status" value="1"/>
</dbReference>
<dbReference type="FunFam" id="1.10.287.70:FF:000100">
    <property type="entry name" value="Cyclic nucleotide-gated cation channel"/>
    <property type="match status" value="1"/>
</dbReference>
<feature type="compositionally biased region" description="Basic and acidic residues" evidence="5">
    <location>
        <begin position="182"/>
        <end position="191"/>
    </location>
</feature>
<feature type="compositionally biased region" description="Low complexity" evidence="5">
    <location>
        <begin position="58"/>
        <end position="77"/>
    </location>
</feature>
<evidence type="ECO:0000256" key="3">
    <source>
        <dbReference type="ARBA" id="ARBA00022989"/>
    </source>
</evidence>
<dbReference type="PANTHER" id="PTHR45638">
    <property type="entry name" value="CYCLIC NUCLEOTIDE-GATED CATION CHANNEL SUBUNIT A"/>
    <property type="match status" value="1"/>
</dbReference>
<feature type="transmembrane region" description="Helical" evidence="6">
    <location>
        <begin position="483"/>
        <end position="507"/>
    </location>
</feature>
<feature type="region of interest" description="Disordered" evidence="5">
    <location>
        <begin position="25"/>
        <end position="44"/>
    </location>
</feature>
<dbReference type="InterPro" id="IPR050866">
    <property type="entry name" value="CNG_cation_channel"/>
</dbReference>
<comment type="subcellular location">
    <subcellularLocation>
        <location evidence="1">Membrane</location>
        <topology evidence="1">Multi-pass membrane protein</topology>
    </subcellularLocation>
</comment>
<feature type="region of interest" description="Disordered" evidence="5">
    <location>
        <begin position="660"/>
        <end position="696"/>
    </location>
</feature>
<feature type="region of interest" description="Disordered" evidence="5">
    <location>
        <begin position="50"/>
        <end position="191"/>
    </location>
</feature>
<feature type="region of interest" description="Disordered" evidence="5">
    <location>
        <begin position="234"/>
        <end position="255"/>
    </location>
</feature>
<sequence length="696" mass="77592">MSGVLSRRKPGEGGVVVRYTPCAKSDNQVDGADEVEEEEGVQARQIAIVGEDEDGEIVGEASEAYAASSSSGGQAPGRKTFGGGEEKGGGGFFQLSKVSTTRHRGGGGISAGRKERGKSWGSGGGESESGTGSSRGEYSGGEGGGSLPRATTSNNNEHYNAIYVDDKLDGFDDDDEGEDLFESSHDLDGRTQHPYQYYHHHHGDRCDPDNIDYEDNEGRRGDPGSCQVTPVVTANGPRNLPPGSIFTSQQASSSTERDKLIGERLSSCDKISLSSPIYTHKIVEQQKAKSTSKQSLLDLFSSRLDKVKASRKRFSLAQTSLMKKPRPSDGNIIAAVTTRNQRRQRRKEIKRDFGKKSLIRGGHGVIGDGGKVDSGRPPPQTTDPGGASTSSDRDGCNWTFVFDPSGRLCYWWSSVVSVAFLYNFWVIIYRFAFQEINRDNMAVWFTLDYTADFLYLLDIVFHFRTGYLEDGVLQTDPTKLRIYYTNTTVFYIDCLCLLPIDFLYLSIGYCSIVRGFRLVKVYRFWSFLDRTERHTNYPNVIRTATLLHYLLALFHWNACLYFIVTSKMGLKSWTYIKDNNNMLVQYLHALYWSVLTLTTIGDPPSPRSPSEYVFVIFELLFALLLFATVLGNIANIVTNVSAARKEFQDRANIILDKNLSERPSSPSLYEDRRQTFSSNDPPYHRPRTLTSPSQKP</sequence>
<dbReference type="InterPro" id="IPR003938">
    <property type="entry name" value="K_chnl_volt-dep_EAG/ELK/ERG"/>
</dbReference>
<keyword evidence="2 6" id="KW-0812">Transmembrane</keyword>
<comment type="caution">
    <text evidence="8">The sequence shown here is derived from an EMBL/GenBank/DDBJ whole genome shotgun (WGS) entry which is preliminary data.</text>
</comment>
<dbReference type="InterPro" id="IPR005821">
    <property type="entry name" value="Ion_trans_dom"/>
</dbReference>
<dbReference type="GO" id="GO:0030553">
    <property type="term" value="F:cGMP binding"/>
    <property type="evidence" value="ECO:0007669"/>
    <property type="project" value="TreeGrafter"/>
</dbReference>
<feature type="compositionally biased region" description="Polar residues" evidence="5">
    <location>
        <begin position="245"/>
        <end position="254"/>
    </location>
</feature>
<accession>A0AAE1E2G6</accession>
<dbReference type="GO" id="GO:0017071">
    <property type="term" value="C:intracellular cyclic nucleotide activated cation channel complex"/>
    <property type="evidence" value="ECO:0007669"/>
    <property type="project" value="TreeGrafter"/>
</dbReference>
<feature type="domain" description="Ion transport" evidence="7">
    <location>
        <begin position="410"/>
        <end position="642"/>
    </location>
</feature>
<evidence type="ECO:0000256" key="2">
    <source>
        <dbReference type="ARBA" id="ARBA00022692"/>
    </source>
</evidence>
<dbReference type="PANTHER" id="PTHR45638:SF4">
    <property type="entry name" value="CYCLIC NUCLEOTIDE-BINDING DOMAIN-CONTAINING PROTEIN"/>
    <property type="match status" value="1"/>
</dbReference>
<feature type="compositionally biased region" description="Polar residues" evidence="5">
    <location>
        <begin position="149"/>
        <end position="158"/>
    </location>
</feature>
<dbReference type="GO" id="GO:0005249">
    <property type="term" value="F:voltage-gated potassium channel activity"/>
    <property type="evidence" value="ECO:0007669"/>
    <property type="project" value="InterPro"/>
</dbReference>
<dbReference type="EMBL" id="JAWDGP010001428">
    <property type="protein sequence ID" value="KAK3791851.1"/>
    <property type="molecule type" value="Genomic_DNA"/>
</dbReference>
<feature type="transmembrane region" description="Helical" evidence="6">
    <location>
        <begin position="540"/>
        <end position="563"/>
    </location>
</feature>
<proteinExistence type="predicted"/>
<dbReference type="SUPFAM" id="SSF81324">
    <property type="entry name" value="Voltage-gated potassium channels"/>
    <property type="match status" value="1"/>
</dbReference>
<keyword evidence="4 6" id="KW-0472">Membrane</keyword>
<feature type="transmembrane region" description="Helical" evidence="6">
    <location>
        <begin position="410"/>
        <end position="429"/>
    </location>
</feature>
<reference evidence="8" key="1">
    <citation type="journal article" date="2023" name="G3 (Bethesda)">
        <title>A reference genome for the long-term kleptoplast-retaining sea slug Elysia crispata morphotype clarki.</title>
        <authorList>
            <person name="Eastman K.E."/>
            <person name="Pendleton A.L."/>
            <person name="Shaikh M.A."/>
            <person name="Suttiyut T."/>
            <person name="Ogas R."/>
            <person name="Tomko P."/>
            <person name="Gavelis G."/>
            <person name="Widhalm J.R."/>
            <person name="Wisecaver J.H."/>
        </authorList>
    </citation>
    <scope>NUCLEOTIDE SEQUENCE</scope>
    <source>
        <strain evidence="8">ECLA1</strain>
    </source>
</reference>
<keyword evidence="3 6" id="KW-1133">Transmembrane helix</keyword>
<protein>
    <recommendedName>
        <fullName evidence="7">Ion transport domain-containing protein</fullName>
    </recommendedName>
</protein>
<dbReference type="GO" id="GO:0044877">
    <property type="term" value="F:protein-containing complex binding"/>
    <property type="evidence" value="ECO:0007669"/>
    <property type="project" value="TreeGrafter"/>
</dbReference>
<dbReference type="GO" id="GO:0005222">
    <property type="term" value="F:intracellularly cAMP-activated cation channel activity"/>
    <property type="evidence" value="ECO:0007669"/>
    <property type="project" value="TreeGrafter"/>
</dbReference>
<feature type="region of interest" description="Disordered" evidence="5">
    <location>
        <begin position="358"/>
        <end position="392"/>
    </location>
</feature>
<dbReference type="AlphaFoldDB" id="A0AAE1E2G6"/>
<evidence type="ECO:0000256" key="4">
    <source>
        <dbReference type="ARBA" id="ARBA00023136"/>
    </source>
</evidence>
<evidence type="ECO:0000256" key="5">
    <source>
        <dbReference type="SAM" id="MobiDB-lite"/>
    </source>
</evidence>
<evidence type="ECO:0000313" key="8">
    <source>
        <dbReference type="EMBL" id="KAK3791851.1"/>
    </source>
</evidence>
<dbReference type="GO" id="GO:0005886">
    <property type="term" value="C:plasma membrane"/>
    <property type="evidence" value="ECO:0007669"/>
    <property type="project" value="TreeGrafter"/>
</dbReference>